<dbReference type="Pfam" id="PF12773">
    <property type="entry name" value="DZR"/>
    <property type="match status" value="1"/>
</dbReference>
<evidence type="ECO:0000259" key="1">
    <source>
        <dbReference type="Pfam" id="PF12773"/>
    </source>
</evidence>
<keyword evidence="3" id="KW-1185">Reference proteome</keyword>
<evidence type="ECO:0000313" key="2">
    <source>
        <dbReference type="EMBL" id="EHP71132.1"/>
    </source>
</evidence>
<dbReference type="STRING" id="671065.MetMK1DRAFT_00016360"/>
<dbReference type="AlphaFoldDB" id="H2C136"/>
<gene>
    <name evidence="2" type="ORF">MetMK1DRAFT_00016360</name>
</gene>
<accession>H2C136</accession>
<dbReference type="InterPro" id="IPR025874">
    <property type="entry name" value="DZR"/>
</dbReference>
<dbReference type="EMBL" id="JH597761">
    <property type="protein sequence ID" value="EHP71132.1"/>
    <property type="molecule type" value="Genomic_DNA"/>
</dbReference>
<dbReference type="eggNOG" id="arCOG01917">
    <property type="taxonomic scope" value="Archaea"/>
</dbReference>
<dbReference type="HOGENOM" id="CLU_965096_0_0_2"/>
<name>H2C136_9CREN</name>
<evidence type="ECO:0000313" key="3">
    <source>
        <dbReference type="Proteomes" id="UP000003980"/>
    </source>
</evidence>
<dbReference type="RefSeq" id="WP_009072286.1">
    <property type="nucleotide sequence ID" value="NZ_JH597761.1"/>
</dbReference>
<feature type="domain" description="DZANK-type" evidence="1">
    <location>
        <begin position="232"/>
        <end position="276"/>
    </location>
</feature>
<reference evidence="2 3" key="1">
    <citation type="submission" date="2012-01" db="EMBL/GenBank/DDBJ databases">
        <title>Improved High-Quality Draft sequence of Metallosphaera yellowstonensis MK1.</title>
        <authorList>
            <consortium name="US DOE Joint Genome Institute"/>
            <person name="Lucas S."/>
            <person name="Han J."/>
            <person name="Cheng J.-F."/>
            <person name="Goodwin L."/>
            <person name="Pitluck S."/>
            <person name="Peters L."/>
            <person name="Teshima H."/>
            <person name="Detter J.C."/>
            <person name="Han C."/>
            <person name="Tapia R."/>
            <person name="Land M."/>
            <person name="Hauser L."/>
            <person name="Kyrpides N."/>
            <person name="Kozubal M."/>
            <person name="Macur R.E."/>
            <person name="Jay Z."/>
            <person name="Inskeep W."/>
            <person name="Woyke T."/>
        </authorList>
    </citation>
    <scope>NUCLEOTIDE SEQUENCE [LARGE SCALE GENOMIC DNA]</scope>
    <source>
        <strain evidence="2 3">MK1</strain>
    </source>
</reference>
<dbReference type="Proteomes" id="UP000003980">
    <property type="component" value="Unassembled WGS sequence"/>
</dbReference>
<organism evidence="2 3">
    <name type="scientific">Metallosphaera yellowstonensis MK1</name>
    <dbReference type="NCBI Taxonomy" id="671065"/>
    <lineage>
        <taxon>Archaea</taxon>
        <taxon>Thermoproteota</taxon>
        <taxon>Thermoprotei</taxon>
        <taxon>Sulfolobales</taxon>
        <taxon>Sulfolobaceae</taxon>
        <taxon>Metallosphaera</taxon>
    </lineage>
</organism>
<protein>
    <recommendedName>
        <fullName evidence="1">DZANK-type domain-containing protein</fullName>
    </recommendedName>
</protein>
<dbReference type="OrthoDB" id="53394at2157"/>
<proteinExistence type="predicted"/>
<sequence length="288" mass="31124">MGYPYQPYGAPYQPYGQPYGPYQNSMMAFIACEQPTGLGGKQQVIPLQYPINLQYVAQQVVMFLMGQGFQTYPMIAQNMAVIQAQHSSLLGTLTDQNKAYTIRLCQGPGILVVETGIANLMQDLLVAGGTQLLTDEVLHSKLLGLAGGGIDMYGIYKDYAQEEQIMNMITMLVMSAPPAGPVPGQYPNPQGYPQYQPYPLNPYQQAAPVPQPQVQQPSQQRQTQTQQGQLKCWSCGSPVVQGAKFCPQCGVSLQEVKCPQCGTLNPPSAKFCSGCGAKLGSIQVGGKS</sequence>